<proteinExistence type="predicted"/>
<dbReference type="NCBIfam" id="NF007020">
    <property type="entry name" value="PRK09485.1"/>
    <property type="match status" value="1"/>
</dbReference>
<evidence type="ECO:0000259" key="7">
    <source>
        <dbReference type="PROSITE" id="PS50970"/>
    </source>
</evidence>
<dbReference type="PANTHER" id="PTHR46015:SF1">
    <property type="entry name" value="HOMOCYSTEINE S-METHYLTRANSFERASE-LIKE ISOFORM 1"/>
    <property type="match status" value="1"/>
</dbReference>
<dbReference type="Proteomes" id="UP000275408">
    <property type="component" value="Unassembled WGS sequence"/>
</dbReference>
<dbReference type="GO" id="GO:0033528">
    <property type="term" value="P:S-methylmethionine cycle"/>
    <property type="evidence" value="ECO:0007669"/>
    <property type="project" value="TreeGrafter"/>
</dbReference>
<dbReference type="GO" id="GO:0046872">
    <property type="term" value="F:metal ion binding"/>
    <property type="evidence" value="ECO:0007669"/>
    <property type="project" value="UniProtKB-KW"/>
</dbReference>
<dbReference type="InterPro" id="IPR051486">
    <property type="entry name" value="Hcy_S-methyltransferase"/>
</dbReference>
<keyword evidence="3" id="KW-0479">Metal-binding</keyword>
<dbReference type="EMBL" id="RCHS01002246">
    <property type="protein sequence ID" value="RMX48629.1"/>
    <property type="molecule type" value="Genomic_DNA"/>
</dbReference>
<evidence type="ECO:0000256" key="5">
    <source>
        <dbReference type="ARBA" id="ARBA00034478"/>
    </source>
</evidence>
<dbReference type="SUPFAM" id="SSF82282">
    <property type="entry name" value="Homocysteine S-methyltransferase"/>
    <property type="match status" value="1"/>
</dbReference>
<keyword evidence="9" id="KW-1185">Reference proteome</keyword>
<evidence type="ECO:0000313" key="8">
    <source>
        <dbReference type="EMBL" id="RMX48629.1"/>
    </source>
</evidence>
<evidence type="ECO:0000256" key="3">
    <source>
        <dbReference type="ARBA" id="ARBA00022723"/>
    </source>
</evidence>
<reference evidence="8 9" key="1">
    <citation type="journal article" date="2018" name="Sci. Rep.">
        <title>Comparative analysis of the Pocillopora damicornis genome highlights role of immune system in coral evolution.</title>
        <authorList>
            <person name="Cunning R."/>
            <person name="Bay R.A."/>
            <person name="Gillette P."/>
            <person name="Baker A.C."/>
            <person name="Traylor-Knowles N."/>
        </authorList>
    </citation>
    <scope>NUCLEOTIDE SEQUENCE [LARGE SCALE GENOMIC DNA]</scope>
    <source>
        <strain evidence="8">RSMAS</strain>
        <tissue evidence="8">Whole animal</tissue>
    </source>
</reference>
<dbReference type="PROSITE" id="PS50970">
    <property type="entry name" value="HCY"/>
    <property type="match status" value="1"/>
</dbReference>
<dbReference type="PANTHER" id="PTHR46015">
    <property type="entry name" value="ZGC:172121"/>
    <property type="match status" value="1"/>
</dbReference>
<dbReference type="GO" id="GO:0008898">
    <property type="term" value="F:S-adenosylmethionine-homocysteine S-methyltransferase activity"/>
    <property type="evidence" value="ECO:0007669"/>
    <property type="project" value="TreeGrafter"/>
</dbReference>
<dbReference type="Pfam" id="PF02574">
    <property type="entry name" value="S-methyl_trans"/>
    <property type="match status" value="1"/>
</dbReference>
<evidence type="ECO:0000256" key="1">
    <source>
        <dbReference type="ARBA" id="ARBA00022603"/>
    </source>
</evidence>
<dbReference type="AlphaFoldDB" id="A0A3M6U501"/>
<dbReference type="GO" id="GO:0009086">
    <property type="term" value="P:methionine biosynthetic process"/>
    <property type="evidence" value="ECO:0007669"/>
    <property type="project" value="TreeGrafter"/>
</dbReference>
<name>A0A3M6U501_POCDA</name>
<evidence type="ECO:0000256" key="2">
    <source>
        <dbReference type="ARBA" id="ARBA00022679"/>
    </source>
</evidence>
<keyword evidence="4" id="KW-0862">Zinc</keyword>
<keyword evidence="1" id="KW-0489">Methyltransferase</keyword>
<dbReference type="InterPro" id="IPR003726">
    <property type="entry name" value="HCY_dom"/>
</dbReference>
<dbReference type="Gene3D" id="3.20.20.330">
    <property type="entry name" value="Homocysteine-binding-like domain"/>
    <property type="match status" value="1"/>
</dbReference>
<dbReference type="InterPro" id="IPR036589">
    <property type="entry name" value="HCY_dom_sf"/>
</dbReference>
<comment type="caution">
    <text evidence="6">Lacks conserved residue(s) required for the propagation of feature annotation.</text>
</comment>
<dbReference type="OrthoDB" id="261426at2759"/>
<dbReference type="STRING" id="46731.A0A3M6U501"/>
<keyword evidence="2" id="KW-0808">Transferase</keyword>
<dbReference type="GO" id="GO:0032259">
    <property type="term" value="P:methylation"/>
    <property type="evidence" value="ECO:0007669"/>
    <property type="project" value="UniProtKB-KW"/>
</dbReference>
<evidence type="ECO:0000256" key="4">
    <source>
        <dbReference type="ARBA" id="ARBA00022833"/>
    </source>
</evidence>
<evidence type="ECO:0000313" key="9">
    <source>
        <dbReference type="Proteomes" id="UP000275408"/>
    </source>
</evidence>
<accession>A0A3M6U501</accession>
<comment type="caution">
    <text evidence="8">The sequence shown here is derived from an EMBL/GenBank/DDBJ whole genome shotgun (WGS) entry which is preliminary data.</text>
</comment>
<organism evidence="8 9">
    <name type="scientific">Pocillopora damicornis</name>
    <name type="common">Cauliflower coral</name>
    <name type="synonym">Millepora damicornis</name>
    <dbReference type="NCBI Taxonomy" id="46731"/>
    <lineage>
        <taxon>Eukaryota</taxon>
        <taxon>Metazoa</taxon>
        <taxon>Cnidaria</taxon>
        <taxon>Anthozoa</taxon>
        <taxon>Hexacorallia</taxon>
        <taxon>Scleractinia</taxon>
        <taxon>Astrocoeniina</taxon>
        <taxon>Pocilloporidae</taxon>
        <taxon>Pocillopora</taxon>
    </lineage>
</organism>
<protein>
    <recommendedName>
        <fullName evidence="7">Hcy-binding domain-containing protein</fullName>
    </recommendedName>
</protein>
<sequence length="384" mass="42899">MNKLLNLIIMTECVNSNGEENFIVLDGGLGTELTRAGFKIDDDPLWSTRTLIENSEAVKAVHKSFLESGADIVITGTYQLSLETLHQHCDFDENKALDVIYSSVKIAQEACLEVKSNNSEYKRRLLVAGSVGPYGACQHDWSEYSGNYVDNMTIKQLMDWHRPRVKALLEAGVDILALETIPAQKEAEALIQLLKEFPTAKAWLCFSCKDERHTCHGELFSEVVTKIVCQSAQIVAVGVNCSPPQFVKSIQGKVDLPLIVYPNGFDGGKFVWDDDEHQVLSGHVMERMLWDAAEGHSQDKKDSRKYWVTINRFDFSLGLYQGPSGFTLIAPCKSQGRGVRRIADWTRITSLVSVNGLFQPIGNKNKSEIYNGVLFCFLSVVKPK</sequence>
<comment type="pathway">
    <text evidence="5">Amino-acid biosynthesis; L-methionine biosynthesis via de novo pathway.</text>
</comment>
<gene>
    <name evidence="8" type="ORF">pdam_00007998</name>
</gene>
<feature type="domain" description="Hcy-binding" evidence="7">
    <location>
        <begin position="11"/>
        <end position="346"/>
    </location>
</feature>
<evidence type="ECO:0000256" key="6">
    <source>
        <dbReference type="PROSITE-ProRule" id="PRU00333"/>
    </source>
</evidence>